<keyword evidence="9" id="KW-0934">Plastid</keyword>
<dbReference type="SUPFAM" id="SSF47928">
    <property type="entry name" value="N-terminal domain of the delta subunit of the F1F0-ATP synthase"/>
    <property type="match status" value="1"/>
</dbReference>
<keyword evidence="3 8" id="KW-0813">Transport</keyword>
<evidence type="ECO:0000256" key="7">
    <source>
        <dbReference type="ARBA" id="ARBA00023310"/>
    </source>
</evidence>
<keyword evidence="7 8" id="KW-0066">ATP synthesis</keyword>
<keyword evidence="8" id="KW-0139">CF(1)</keyword>
<name>A0A6H1U925_9FLOR</name>
<evidence type="ECO:0000256" key="1">
    <source>
        <dbReference type="ARBA" id="ARBA00004370"/>
    </source>
</evidence>
<comment type="function">
    <text evidence="8">F(1)F(0) ATP synthase produces ATP from ADP in the presence of a proton or sodium gradient. F-type ATPases consist of two structural domains, F(1) containing the extramembraneous catalytic core and F(0) containing the membrane proton channel, linked together by a central stalk and a peripheral stalk. During catalysis, ATP synthesis in the catalytic domain of F(1) is coupled via a rotary mechanism of the central stalk subunits to proton translocation.</text>
</comment>
<dbReference type="EMBL" id="MT193838">
    <property type="protein sequence ID" value="QIZ74710.1"/>
    <property type="molecule type" value="Genomic_DNA"/>
</dbReference>
<evidence type="ECO:0000256" key="4">
    <source>
        <dbReference type="ARBA" id="ARBA00022781"/>
    </source>
</evidence>
<keyword evidence="5 8" id="KW-0406">Ion transport</keyword>
<dbReference type="RefSeq" id="YP_009774093.1">
    <property type="nucleotide sequence ID" value="NC_047434.1"/>
</dbReference>
<dbReference type="NCBIfam" id="TIGR01145">
    <property type="entry name" value="ATP_synt_delta"/>
    <property type="match status" value="1"/>
</dbReference>
<evidence type="ECO:0000256" key="6">
    <source>
        <dbReference type="ARBA" id="ARBA00023136"/>
    </source>
</evidence>
<dbReference type="PROSITE" id="PS00389">
    <property type="entry name" value="ATPASE_DELTA"/>
    <property type="match status" value="1"/>
</dbReference>
<keyword evidence="4 8" id="KW-0375">Hydrogen ion transport</keyword>
<dbReference type="InterPro" id="IPR020781">
    <property type="entry name" value="ATPase_OSCP/d_CS"/>
</dbReference>
<protein>
    <recommendedName>
        <fullName evidence="8">ATP synthase subunit delta, chloroplastic</fullName>
    </recommendedName>
    <alternativeName>
        <fullName evidence="8">ATP synthase F(1) sector subunit delta</fullName>
    </alternativeName>
    <alternativeName>
        <fullName evidence="8">F-type ATPase subunit delta</fullName>
    </alternativeName>
</protein>
<dbReference type="GO" id="GO:0045259">
    <property type="term" value="C:proton-transporting ATP synthase complex"/>
    <property type="evidence" value="ECO:0007669"/>
    <property type="project" value="UniProtKB-KW"/>
</dbReference>
<geneLocation type="chloroplast" evidence="9"/>
<proteinExistence type="inferred from homology"/>
<evidence type="ECO:0000256" key="3">
    <source>
        <dbReference type="ARBA" id="ARBA00022448"/>
    </source>
</evidence>
<dbReference type="PANTHER" id="PTHR11910">
    <property type="entry name" value="ATP SYNTHASE DELTA CHAIN"/>
    <property type="match status" value="1"/>
</dbReference>
<comment type="function">
    <text evidence="8">This protein is part of the stalk that links CF(0) to CF(1). It either transmits conformational changes from CF(0) to CF(1) or is implicated in proton conduction.</text>
</comment>
<dbReference type="InterPro" id="IPR026015">
    <property type="entry name" value="ATP_synth_OSCP/delta_N_sf"/>
</dbReference>
<comment type="subunit">
    <text evidence="8">F-type ATPases have 2 components, F(1) - the catalytic core - and F(0) - the membrane proton channel. F(1) has five subunits: alpha(3), beta(3), gamma(1), delta(1), epsilon(1). CF(0) has four main subunits: a(1), b(1), b'(1) and c(10-14). The alpha and beta chains form an alternating ring which encloses part of the gamma chain. F(1) is attached to F(0) by a central stalk formed by the gamma and epsilon chains, while a peripheral stalk is formed by the delta, b and b' chains.</text>
</comment>
<dbReference type="PRINTS" id="PR00125">
    <property type="entry name" value="ATPASEDELTA"/>
</dbReference>
<evidence type="ECO:0000313" key="9">
    <source>
        <dbReference type="EMBL" id="QIZ74710.1"/>
    </source>
</evidence>
<organism evidence="9">
    <name type="scientific">Caulacanthus okamurae</name>
    <dbReference type="NCBI Taxonomy" id="152008"/>
    <lineage>
        <taxon>Eukaryota</taxon>
        <taxon>Rhodophyta</taxon>
        <taxon>Florideophyceae</taxon>
        <taxon>Rhodymeniophycidae</taxon>
        <taxon>Gigartinales</taxon>
        <taxon>Caulacanthaceae</taxon>
        <taxon>Caulacanthus</taxon>
    </lineage>
</organism>
<dbReference type="GO" id="GO:0009535">
    <property type="term" value="C:chloroplast thylakoid membrane"/>
    <property type="evidence" value="ECO:0007669"/>
    <property type="project" value="UniProtKB-SubCell"/>
</dbReference>
<dbReference type="GO" id="GO:0046933">
    <property type="term" value="F:proton-transporting ATP synthase activity, rotational mechanism"/>
    <property type="evidence" value="ECO:0007669"/>
    <property type="project" value="UniProtKB-UniRule"/>
</dbReference>
<evidence type="ECO:0000256" key="2">
    <source>
        <dbReference type="ARBA" id="ARBA00007046"/>
    </source>
</evidence>
<comment type="subcellular location">
    <subcellularLocation>
        <location evidence="1">Membrane</location>
    </subcellularLocation>
    <subcellularLocation>
        <location evidence="8">Plastid</location>
        <location evidence="8">Chloroplast thylakoid membrane</location>
        <topology evidence="8">Peripheral membrane protein</topology>
    </subcellularLocation>
</comment>
<dbReference type="Gene3D" id="1.10.520.20">
    <property type="entry name" value="N-terminal domain of the delta subunit of the F1F0-ATP synthase"/>
    <property type="match status" value="1"/>
</dbReference>
<reference evidence="9" key="1">
    <citation type="submission" date="2020-03" db="EMBL/GenBank/DDBJ databases">
        <title>Complete organellar genome analysis of the invasive marine red alga Caulacanthus okamurae (Caulacanthaceae, Rhodophyta) from Moss Landing, California, USA.</title>
        <authorList>
            <person name="Hughey J.R."/>
        </authorList>
    </citation>
    <scope>NUCLEOTIDE SEQUENCE</scope>
</reference>
<dbReference type="Pfam" id="PF00213">
    <property type="entry name" value="OSCP"/>
    <property type="match status" value="1"/>
</dbReference>
<accession>A0A6H1U925</accession>
<keyword evidence="9" id="KW-0150">Chloroplast</keyword>
<dbReference type="AlphaFoldDB" id="A0A6H1U925"/>
<keyword evidence="6 8" id="KW-0472">Membrane</keyword>
<comment type="similarity">
    <text evidence="2 8">Belongs to the ATPase delta chain family.</text>
</comment>
<dbReference type="GeneID" id="54615706"/>
<sequence>MNDQSLTAKIVLPYAEALLEYARDNQIINEANQNLSAISDLLSRSKNLKLFLDNPLIAKEIKKNVIKKLFSTQINNFLLNFLLVLVDRRRVSLLDLIIDKYFDLVYKLDATIIAQISTAIALNEAQQQSLINKLKIMTDSKQVKLKINIDISLIAGFTIQIGSKIIDTSLSGKLRKIALYLDTN</sequence>
<gene>
    <name evidence="8 9" type="primary">atpD</name>
</gene>
<evidence type="ECO:0000256" key="5">
    <source>
        <dbReference type="ARBA" id="ARBA00023065"/>
    </source>
</evidence>
<dbReference type="HAMAP" id="MF_01416">
    <property type="entry name" value="ATP_synth_delta_bact"/>
    <property type="match status" value="1"/>
</dbReference>
<keyword evidence="8" id="KW-0793">Thylakoid</keyword>
<dbReference type="InterPro" id="IPR000711">
    <property type="entry name" value="ATPase_OSCP/dsu"/>
</dbReference>
<evidence type="ECO:0000256" key="8">
    <source>
        <dbReference type="HAMAP-Rule" id="MF_01416"/>
    </source>
</evidence>